<feature type="region of interest" description="Disordered" evidence="1">
    <location>
        <begin position="222"/>
        <end position="294"/>
    </location>
</feature>
<protein>
    <submittedName>
        <fullName evidence="3">WLM-domain-containing protein</fullName>
    </submittedName>
</protein>
<proteinExistence type="predicted"/>
<dbReference type="Gene3D" id="3.30.2010.10">
    <property type="entry name" value="Metalloproteases ('zincins'), catalytic domain"/>
    <property type="match status" value="1"/>
</dbReference>
<dbReference type="Pfam" id="PF08325">
    <property type="entry name" value="WLM"/>
    <property type="match status" value="1"/>
</dbReference>
<dbReference type="GO" id="GO:0005634">
    <property type="term" value="C:nucleus"/>
    <property type="evidence" value="ECO:0007669"/>
    <property type="project" value="TreeGrafter"/>
</dbReference>
<dbReference type="PROSITE" id="PS51397">
    <property type="entry name" value="WLM"/>
    <property type="match status" value="1"/>
</dbReference>
<dbReference type="Proteomes" id="UP000800235">
    <property type="component" value="Unassembled WGS sequence"/>
</dbReference>
<feature type="domain" description="WLM" evidence="2">
    <location>
        <begin position="10"/>
        <end position="256"/>
    </location>
</feature>
<evidence type="ECO:0000313" key="3">
    <source>
        <dbReference type="EMBL" id="KAF2433790.1"/>
    </source>
</evidence>
<feature type="region of interest" description="Disordered" evidence="1">
    <location>
        <begin position="163"/>
        <end position="197"/>
    </location>
</feature>
<accession>A0A9P4U1G3</accession>
<feature type="compositionally biased region" description="Basic residues" evidence="1">
    <location>
        <begin position="173"/>
        <end position="182"/>
    </location>
</feature>
<name>A0A9P4U1G3_9PEZI</name>
<feature type="compositionally biased region" description="Basic and acidic residues" evidence="1">
    <location>
        <begin position="256"/>
        <end position="267"/>
    </location>
</feature>
<reference evidence="3" key="1">
    <citation type="journal article" date="2020" name="Stud. Mycol.">
        <title>101 Dothideomycetes genomes: a test case for predicting lifestyles and emergence of pathogens.</title>
        <authorList>
            <person name="Haridas S."/>
            <person name="Albert R."/>
            <person name="Binder M."/>
            <person name="Bloem J."/>
            <person name="Labutti K."/>
            <person name="Salamov A."/>
            <person name="Andreopoulos B."/>
            <person name="Baker S."/>
            <person name="Barry K."/>
            <person name="Bills G."/>
            <person name="Bluhm B."/>
            <person name="Cannon C."/>
            <person name="Castanera R."/>
            <person name="Culley D."/>
            <person name="Daum C."/>
            <person name="Ezra D."/>
            <person name="Gonzalez J."/>
            <person name="Henrissat B."/>
            <person name="Kuo A."/>
            <person name="Liang C."/>
            <person name="Lipzen A."/>
            <person name="Lutzoni F."/>
            <person name="Magnuson J."/>
            <person name="Mondo S."/>
            <person name="Nolan M."/>
            <person name="Ohm R."/>
            <person name="Pangilinan J."/>
            <person name="Park H.-J."/>
            <person name="Ramirez L."/>
            <person name="Alfaro M."/>
            <person name="Sun H."/>
            <person name="Tritt A."/>
            <person name="Yoshinaga Y."/>
            <person name="Zwiers L.-H."/>
            <person name="Turgeon B."/>
            <person name="Goodwin S."/>
            <person name="Spatafora J."/>
            <person name="Crous P."/>
            <person name="Grigoriev I."/>
        </authorList>
    </citation>
    <scope>NUCLEOTIDE SEQUENCE</scope>
    <source>
        <strain evidence="3">CBS 130266</strain>
    </source>
</reference>
<dbReference type="PANTHER" id="PTHR46622">
    <property type="entry name" value="DNA-DEPENDENT METALLOPROTEASE WSS1"/>
    <property type="match status" value="1"/>
</dbReference>
<dbReference type="GO" id="GO:0006281">
    <property type="term" value="P:DNA repair"/>
    <property type="evidence" value="ECO:0007669"/>
    <property type="project" value="TreeGrafter"/>
</dbReference>
<comment type="caution">
    <text evidence="3">The sequence shown here is derived from an EMBL/GenBank/DDBJ whole genome shotgun (WGS) entry which is preliminary data.</text>
</comment>
<dbReference type="EMBL" id="MU007019">
    <property type="protein sequence ID" value="KAF2433790.1"/>
    <property type="molecule type" value="Genomic_DNA"/>
</dbReference>
<dbReference type="InterPro" id="IPR013536">
    <property type="entry name" value="WLM_dom"/>
</dbReference>
<feature type="compositionally biased region" description="Acidic residues" evidence="1">
    <location>
        <begin position="268"/>
        <end position="286"/>
    </location>
</feature>
<feature type="compositionally biased region" description="Basic and acidic residues" evidence="1">
    <location>
        <begin position="183"/>
        <end position="192"/>
    </location>
</feature>
<evidence type="ECO:0000259" key="2">
    <source>
        <dbReference type="PROSITE" id="PS51397"/>
    </source>
</evidence>
<organism evidence="3 4">
    <name type="scientific">Tothia fuscella</name>
    <dbReference type="NCBI Taxonomy" id="1048955"/>
    <lineage>
        <taxon>Eukaryota</taxon>
        <taxon>Fungi</taxon>
        <taxon>Dikarya</taxon>
        <taxon>Ascomycota</taxon>
        <taxon>Pezizomycotina</taxon>
        <taxon>Dothideomycetes</taxon>
        <taxon>Pleosporomycetidae</taxon>
        <taxon>Venturiales</taxon>
        <taxon>Cylindrosympodiaceae</taxon>
        <taxon>Tothia</taxon>
    </lineage>
</organism>
<keyword evidence="4" id="KW-1185">Reference proteome</keyword>
<evidence type="ECO:0000256" key="1">
    <source>
        <dbReference type="SAM" id="MobiDB-lite"/>
    </source>
</evidence>
<gene>
    <name evidence="3" type="ORF">EJ08DRAFT_706249</name>
</gene>
<dbReference type="GO" id="GO:0008237">
    <property type="term" value="F:metallopeptidase activity"/>
    <property type="evidence" value="ECO:0007669"/>
    <property type="project" value="TreeGrafter"/>
</dbReference>
<sequence>MPLGFERLNERVQRPNKLINFIRPLPGSTSTHSQDFLERIAAICYPIMKTHHIAVQALEEYEWNREFIGRNFNAGEVIQLVLRSRSGAWMPFKQVQMVMMHELAHCKQMNHSKAFWAVRDGYCGELRGLWYKGYSGEGFWGSGRGLERGEWVSDVMPAVRDMPEHTCGGTFRSGRRGRKRKRGAAEGEEKPKVSYAERQQRRILKKFGTGGVALGDDEATRVKLEEGKKKPKGKPRVAGSARGRDLRAAAALARFDQAKSEEVKKEEDTEDDSDDDYDWPLTDDEAVTTQDGKKVFDGKGHDMVRVCDAEDEDDINVKRELQELIDIDSIPSVSKPKKKPTKPKPTAQKKSIKIKASVPTPTSITKKKGATSTSEEKTIPTSITKVCPCCSYANEKGALICITCNNVLNTTAMPNYWRCQSLACRGGQYVNMGDYGICQICGAKKP</sequence>
<dbReference type="OrthoDB" id="447842at2759"/>
<evidence type="ECO:0000313" key="4">
    <source>
        <dbReference type="Proteomes" id="UP000800235"/>
    </source>
</evidence>
<feature type="region of interest" description="Disordered" evidence="1">
    <location>
        <begin position="328"/>
        <end position="375"/>
    </location>
</feature>
<dbReference type="PANTHER" id="PTHR46622:SF1">
    <property type="entry name" value="DNA-DEPENDENT METALLOPROTEASE WSS1"/>
    <property type="match status" value="1"/>
</dbReference>
<dbReference type="InterPro" id="IPR053000">
    <property type="entry name" value="WSS1-like_metalloprotease"/>
</dbReference>
<dbReference type="AlphaFoldDB" id="A0A9P4U1G3"/>